<comment type="caution">
    <text evidence="6">The sequence shown here is derived from an EMBL/GenBank/DDBJ whole genome shotgun (WGS) entry which is preliminary data.</text>
</comment>
<evidence type="ECO:0000313" key="7">
    <source>
        <dbReference type="Proteomes" id="UP000245845"/>
    </source>
</evidence>
<accession>A0A2Y9BL50</accession>
<dbReference type="InterPro" id="IPR036390">
    <property type="entry name" value="WH_DNA-bd_sf"/>
</dbReference>
<dbReference type="PANTHER" id="PTHR30419">
    <property type="entry name" value="HTH-TYPE TRANSCRIPTIONAL REGULATOR YBHD"/>
    <property type="match status" value="1"/>
</dbReference>
<dbReference type="PANTHER" id="PTHR30419:SF28">
    <property type="entry name" value="HTH-TYPE TRANSCRIPTIONAL REGULATOR BSDA"/>
    <property type="match status" value="1"/>
</dbReference>
<dbReference type="InterPro" id="IPR000847">
    <property type="entry name" value="LysR_HTH_N"/>
</dbReference>
<reference evidence="6 7" key="1">
    <citation type="submission" date="2018-05" db="EMBL/GenBank/DDBJ databases">
        <title>The Hungate 1000. A catalogue of reference genomes from the rumen microbiome.</title>
        <authorList>
            <person name="Kelly W."/>
        </authorList>
    </citation>
    <scope>NUCLEOTIDE SEQUENCE [LARGE SCALE GENOMIC DNA]</scope>
    <source>
        <strain evidence="6 7">NLAE-zl-C242</strain>
    </source>
</reference>
<evidence type="ECO:0000259" key="5">
    <source>
        <dbReference type="PROSITE" id="PS50931"/>
    </source>
</evidence>
<dbReference type="InterPro" id="IPR050950">
    <property type="entry name" value="HTH-type_LysR_regulators"/>
</dbReference>
<dbReference type="Pfam" id="PF00126">
    <property type="entry name" value="HTH_1"/>
    <property type="match status" value="1"/>
</dbReference>
<dbReference type="InterPro" id="IPR036388">
    <property type="entry name" value="WH-like_DNA-bd_sf"/>
</dbReference>
<sequence length="291" mass="32620">MNLSKYDILLKTIELGSFTKVADHIGYTQSAVSQVIHSLENELGTVLLLRSRSGVSLTTEGEILLPYIQNIINDHHALAEQINQLHGLVQGTIRIGSFHSIGCYILPPLIKGFQELYPNITFEISEGDFTEVEEGLSAGQFDIGLFAIQNITNFETITLKKDKLFVILPEDHPLAGEPFFPIESLKNEPFIYLDEGNDNDSQIIFKANHISPNIKYSSKEDNTVLSMVENGLGIAILPELVVSRTSFRVIPKRTAHPYYRTLGIAVKDRKRTSIAVREFISYTQKQYVALP</sequence>
<dbReference type="Gene3D" id="1.10.10.10">
    <property type="entry name" value="Winged helix-like DNA-binding domain superfamily/Winged helix DNA-binding domain"/>
    <property type="match status" value="1"/>
</dbReference>
<dbReference type="GO" id="GO:0005829">
    <property type="term" value="C:cytosol"/>
    <property type="evidence" value="ECO:0007669"/>
    <property type="project" value="TreeGrafter"/>
</dbReference>
<proteinExistence type="inferred from homology"/>
<dbReference type="EMBL" id="QGDL01000008">
    <property type="protein sequence ID" value="PWJ28700.1"/>
    <property type="molecule type" value="Genomic_DNA"/>
</dbReference>
<keyword evidence="3 6" id="KW-0238">DNA-binding</keyword>
<name>A0A2Y9BL50_9FIRM</name>
<dbReference type="CDD" id="cd05466">
    <property type="entry name" value="PBP2_LTTR_substrate"/>
    <property type="match status" value="1"/>
</dbReference>
<dbReference type="GO" id="GO:0003677">
    <property type="term" value="F:DNA binding"/>
    <property type="evidence" value="ECO:0007669"/>
    <property type="project" value="UniProtKB-KW"/>
</dbReference>
<dbReference type="Pfam" id="PF03466">
    <property type="entry name" value="LysR_substrate"/>
    <property type="match status" value="1"/>
</dbReference>
<evidence type="ECO:0000256" key="3">
    <source>
        <dbReference type="ARBA" id="ARBA00023125"/>
    </source>
</evidence>
<dbReference type="AlphaFoldDB" id="A0A2Y9BL50"/>
<evidence type="ECO:0000256" key="4">
    <source>
        <dbReference type="ARBA" id="ARBA00023163"/>
    </source>
</evidence>
<dbReference type="SUPFAM" id="SSF53850">
    <property type="entry name" value="Periplasmic binding protein-like II"/>
    <property type="match status" value="1"/>
</dbReference>
<keyword evidence="4" id="KW-0804">Transcription</keyword>
<dbReference type="GO" id="GO:0003700">
    <property type="term" value="F:DNA-binding transcription factor activity"/>
    <property type="evidence" value="ECO:0007669"/>
    <property type="project" value="InterPro"/>
</dbReference>
<dbReference type="PRINTS" id="PR00039">
    <property type="entry name" value="HTHLYSR"/>
</dbReference>
<dbReference type="RefSeq" id="WP_109731872.1">
    <property type="nucleotide sequence ID" value="NZ_BAAACK010000003.1"/>
</dbReference>
<comment type="similarity">
    <text evidence="1">Belongs to the LysR transcriptional regulatory family.</text>
</comment>
<keyword evidence="7" id="KW-1185">Reference proteome</keyword>
<organism evidence="6 7">
    <name type="scientific">Faecalicatena orotica</name>
    <dbReference type="NCBI Taxonomy" id="1544"/>
    <lineage>
        <taxon>Bacteria</taxon>
        <taxon>Bacillati</taxon>
        <taxon>Bacillota</taxon>
        <taxon>Clostridia</taxon>
        <taxon>Lachnospirales</taxon>
        <taxon>Lachnospiraceae</taxon>
        <taxon>Faecalicatena</taxon>
    </lineage>
</organism>
<dbReference type="Gene3D" id="3.40.190.290">
    <property type="match status" value="1"/>
</dbReference>
<gene>
    <name evidence="6" type="ORF">A8806_108215</name>
</gene>
<dbReference type="PROSITE" id="PS50931">
    <property type="entry name" value="HTH_LYSR"/>
    <property type="match status" value="1"/>
</dbReference>
<protein>
    <submittedName>
        <fullName evidence="6">DNA-binding transcriptional LysR family regulator</fullName>
    </submittedName>
</protein>
<feature type="domain" description="HTH lysR-type" evidence="5">
    <location>
        <begin position="1"/>
        <end position="58"/>
    </location>
</feature>
<evidence type="ECO:0000313" key="6">
    <source>
        <dbReference type="EMBL" id="PWJ28700.1"/>
    </source>
</evidence>
<keyword evidence="2" id="KW-0805">Transcription regulation</keyword>
<dbReference type="Proteomes" id="UP000245845">
    <property type="component" value="Unassembled WGS sequence"/>
</dbReference>
<evidence type="ECO:0000256" key="1">
    <source>
        <dbReference type="ARBA" id="ARBA00009437"/>
    </source>
</evidence>
<evidence type="ECO:0000256" key="2">
    <source>
        <dbReference type="ARBA" id="ARBA00023015"/>
    </source>
</evidence>
<dbReference type="SUPFAM" id="SSF46785">
    <property type="entry name" value="Winged helix' DNA-binding domain"/>
    <property type="match status" value="1"/>
</dbReference>
<dbReference type="OrthoDB" id="63123at2"/>
<dbReference type="InterPro" id="IPR005119">
    <property type="entry name" value="LysR_subst-bd"/>
</dbReference>